<dbReference type="AlphaFoldDB" id="W5TF21"/>
<dbReference type="GO" id="GO:0005886">
    <property type="term" value="C:plasma membrane"/>
    <property type="evidence" value="ECO:0007669"/>
    <property type="project" value="UniProtKB-SubCell"/>
</dbReference>
<accession>W5TF21</accession>
<feature type="transmembrane region" description="Helical" evidence="7">
    <location>
        <begin position="98"/>
        <end position="126"/>
    </location>
</feature>
<evidence type="ECO:0000256" key="2">
    <source>
        <dbReference type="ARBA" id="ARBA00022448"/>
    </source>
</evidence>
<evidence type="ECO:0000313" key="9">
    <source>
        <dbReference type="EMBL" id="AHH17827.1"/>
    </source>
</evidence>
<evidence type="ECO:0000256" key="4">
    <source>
        <dbReference type="ARBA" id="ARBA00022692"/>
    </source>
</evidence>
<keyword evidence="4 7" id="KW-0812">Transmembrane</keyword>
<dbReference type="STRING" id="1415166.NONO_c30400"/>
<comment type="similarity">
    <text evidence="7">Belongs to the binding-protein-dependent transport system permease family.</text>
</comment>
<dbReference type="PATRIC" id="fig|1415166.3.peg.3116"/>
<dbReference type="KEGG" id="nno:NONO_c30400"/>
<evidence type="ECO:0000256" key="5">
    <source>
        <dbReference type="ARBA" id="ARBA00022989"/>
    </source>
</evidence>
<gene>
    <name evidence="9" type="ORF">NONO_c30400</name>
</gene>
<dbReference type="OrthoDB" id="9778910at2"/>
<dbReference type="InterPro" id="IPR035906">
    <property type="entry name" value="MetI-like_sf"/>
</dbReference>
<keyword evidence="5 7" id="KW-1133">Transmembrane helix</keyword>
<dbReference type="InterPro" id="IPR000515">
    <property type="entry name" value="MetI-like"/>
</dbReference>
<protein>
    <submittedName>
        <fullName evidence="9">Putative ABC transporter, membrane protein</fullName>
    </submittedName>
</protein>
<feature type="transmembrane region" description="Helical" evidence="7">
    <location>
        <begin position="15"/>
        <end position="35"/>
    </location>
</feature>
<evidence type="ECO:0000259" key="8">
    <source>
        <dbReference type="PROSITE" id="PS50928"/>
    </source>
</evidence>
<dbReference type="SUPFAM" id="SSF161098">
    <property type="entry name" value="MetI-like"/>
    <property type="match status" value="1"/>
</dbReference>
<organism evidence="9 10">
    <name type="scientific">Nocardia nova SH22a</name>
    <dbReference type="NCBI Taxonomy" id="1415166"/>
    <lineage>
        <taxon>Bacteria</taxon>
        <taxon>Bacillati</taxon>
        <taxon>Actinomycetota</taxon>
        <taxon>Actinomycetes</taxon>
        <taxon>Mycobacteriales</taxon>
        <taxon>Nocardiaceae</taxon>
        <taxon>Nocardia</taxon>
    </lineage>
</organism>
<reference evidence="9 10" key="1">
    <citation type="journal article" date="2014" name="Appl. Environ. Microbiol.">
        <title>Insights into the Microbial Degradation of Rubber and Gutta-Percha by Analysis of the Complete Genome of Nocardia nova SH22a.</title>
        <authorList>
            <person name="Luo Q."/>
            <person name="Hiessl S."/>
            <person name="Poehlein A."/>
            <person name="Daniel R."/>
            <person name="Steinbuchel A."/>
        </authorList>
    </citation>
    <scope>NUCLEOTIDE SEQUENCE [LARGE SCALE GENOMIC DNA]</scope>
    <source>
        <strain evidence="9">SH22a</strain>
    </source>
</reference>
<dbReference type="CDD" id="cd06261">
    <property type="entry name" value="TM_PBP2"/>
    <property type="match status" value="1"/>
</dbReference>
<evidence type="ECO:0000256" key="6">
    <source>
        <dbReference type="ARBA" id="ARBA00023136"/>
    </source>
</evidence>
<dbReference type="Proteomes" id="UP000019150">
    <property type="component" value="Chromosome"/>
</dbReference>
<dbReference type="Pfam" id="PF00528">
    <property type="entry name" value="BPD_transp_1"/>
    <property type="match status" value="1"/>
</dbReference>
<keyword evidence="6 7" id="KW-0472">Membrane</keyword>
<name>W5TF21_9NOCA</name>
<dbReference type="PANTHER" id="PTHR43163:SF6">
    <property type="entry name" value="DIPEPTIDE TRANSPORT SYSTEM PERMEASE PROTEIN DPPB-RELATED"/>
    <property type="match status" value="1"/>
</dbReference>
<feature type="transmembrane region" description="Helical" evidence="7">
    <location>
        <begin position="146"/>
        <end position="165"/>
    </location>
</feature>
<dbReference type="EMBL" id="CP006850">
    <property type="protein sequence ID" value="AHH17827.1"/>
    <property type="molecule type" value="Genomic_DNA"/>
</dbReference>
<keyword evidence="10" id="KW-1185">Reference proteome</keyword>
<feature type="transmembrane region" description="Helical" evidence="7">
    <location>
        <begin position="286"/>
        <end position="307"/>
    </location>
</feature>
<keyword evidence="3" id="KW-1003">Cell membrane</keyword>
<evidence type="ECO:0000256" key="7">
    <source>
        <dbReference type="RuleBase" id="RU363032"/>
    </source>
</evidence>
<proteinExistence type="inferred from homology"/>
<feature type="transmembrane region" description="Helical" evidence="7">
    <location>
        <begin position="177"/>
        <end position="201"/>
    </location>
</feature>
<comment type="subcellular location">
    <subcellularLocation>
        <location evidence="1 7">Cell membrane</location>
        <topology evidence="1 7">Multi-pass membrane protein</topology>
    </subcellularLocation>
</comment>
<dbReference type="eggNOG" id="COG0601">
    <property type="taxonomic scope" value="Bacteria"/>
</dbReference>
<dbReference type="PROSITE" id="PS50928">
    <property type="entry name" value="ABC_TM1"/>
    <property type="match status" value="1"/>
</dbReference>
<feature type="domain" description="ABC transmembrane type-1" evidence="8">
    <location>
        <begin position="103"/>
        <end position="304"/>
    </location>
</feature>
<sequence length="334" mass="36064">MRATEYLRTGLWKTIQALITIVVVYIVVFVIVTVIPGDPITNRLRDPQNGYSTEQIDALLAYYRLDRPVAEQLWYSLVRFAHGDLGLSLASTRPVSGIYLHAAGSTVILSVLALTFALLLAAAIAVGAQYLPRRYGGDLLRSLPSLFLSLPNFLIGLLLIDLFAFRLGWFDITGYRGVSAAIPAAIALAIPVSSQITQVFIQSLDSVRHEPYAIVAEAKGLSAPYIFFRHLLRPAALPTLTVIGVTAGEVIGGAVITETIFGRTGIGSVIEKAVTNKDVPVLQGGVVLAAVVFLVINLIVDLTYPLLDPRLRRTARRIRRAQPGSIPATEGATP</sequence>
<evidence type="ECO:0000256" key="3">
    <source>
        <dbReference type="ARBA" id="ARBA00022475"/>
    </source>
</evidence>
<dbReference type="PANTHER" id="PTHR43163">
    <property type="entry name" value="DIPEPTIDE TRANSPORT SYSTEM PERMEASE PROTEIN DPPB-RELATED"/>
    <property type="match status" value="1"/>
</dbReference>
<dbReference type="GO" id="GO:0055085">
    <property type="term" value="P:transmembrane transport"/>
    <property type="evidence" value="ECO:0007669"/>
    <property type="project" value="InterPro"/>
</dbReference>
<evidence type="ECO:0000313" key="10">
    <source>
        <dbReference type="Proteomes" id="UP000019150"/>
    </source>
</evidence>
<dbReference type="Gene3D" id="1.10.3720.10">
    <property type="entry name" value="MetI-like"/>
    <property type="match status" value="1"/>
</dbReference>
<evidence type="ECO:0000256" key="1">
    <source>
        <dbReference type="ARBA" id="ARBA00004651"/>
    </source>
</evidence>
<dbReference type="HOGENOM" id="CLU_036879_0_2_11"/>
<dbReference type="RefSeq" id="WP_025349283.1">
    <property type="nucleotide sequence ID" value="NZ_CP006850.1"/>
</dbReference>
<keyword evidence="2 7" id="KW-0813">Transport</keyword>